<protein>
    <submittedName>
        <fullName evidence="2">Uncharacterized protein</fullName>
    </submittedName>
</protein>
<comment type="caution">
    <text evidence="2">The sequence shown here is derived from an EMBL/GenBank/DDBJ whole genome shotgun (WGS) entry which is preliminary data.</text>
</comment>
<feature type="non-terminal residue" evidence="2">
    <location>
        <position position="1"/>
    </location>
</feature>
<dbReference type="AlphaFoldDB" id="A0A815QJG2"/>
<evidence type="ECO:0000313" key="3">
    <source>
        <dbReference type="Proteomes" id="UP000663845"/>
    </source>
</evidence>
<proteinExistence type="predicted"/>
<name>A0A815QJG2_9BILA</name>
<reference evidence="2" key="1">
    <citation type="submission" date="2021-02" db="EMBL/GenBank/DDBJ databases">
        <authorList>
            <person name="Nowell W R."/>
        </authorList>
    </citation>
    <scope>NUCLEOTIDE SEQUENCE</scope>
</reference>
<gene>
    <name evidence="2" type="ORF">JYZ213_LOCUS41460</name>
</gene>
<dbReference type="EMBL" id="CAJNOG010001695">
    <property type="protein sequence ID" value="CAF1464784.1"/>
    <property type="molecule type" value="Genomic_DNA"/>
</dbReference>
<organism evidence="2 3">
    <name type="scientific">Adineta steineri</name>
    <dbReference type="NCBI Taxonomy" id="433720"/>
    <lineage>
        <taxon>Eukaryota</taxon>
        <taxon>Metazoa</taxon>
        <taxon>Spiralia</taxon>
        <taxon>Gnathifera</taxon>
        <taxon>Rotifera</taxon>
        <taxon>Eurotatoria</taxon>
        <taxon>Bdelloidea</taxon>
        <taxon>Adinetida</taxon>
        <taxon>Adinetidae</taxon>
        <taxon>Adineta</taxon>
    </lineage>
</organism>
<dbReference type="Proteomes" id="UP000663845">
    <property type="component" value="Unassembled WGS sequence"/>
</dbReference>
<accession>A0A815QJG2</accession>
<sequence length="53" mass="5838">CSLIVSNCTPRRHERSDASNSVDGAKRNYVCHSENVILKSLSRSSASIIFIKS</sequence>
<evidence type="ECO:0000313" key="2">
    <source>
        <dbReference type="EMBL" id="CAF1464784.1"/>
    </source>
</evidence>
<evidence type="ECO:0000256" key="1">
    <source>
        <dbReference type="SAM" id="MobiDB-lite"/>
    </source>
</evidence>
<feature type="region of interest" description="Disordered" evidence="1">
    <location>
        <begin position="1"/>
        <end position="21"/>
    </location>
</feature>